<comment type="caution">
    <text evidence="3">The sequence shown here is derived from an EMBL/GenBank/DDBJ whole genome shotgun (WGS) entry which is preliminary data.</text>
</comment>
<dbReference type="EMBL" id="NBSK02000003">
    <property type="protein sequence ID" value="KAJ0216656.1"/>
    <property type="molecule type" value="Genomic_DNA"/>
</dbReference>
<gene>
    <name evidence="3" type="ORF">LSAT_V11C300137500</name>
</gene>
<comment type="similarity">
    <text evidence="1">Belongs to the TIM50 family.</text>
</comment>
<evidence type="ECO:0000256" key="1">
    <source>
        <dbReference type="RuleBase" id="RU365079"/>
    </source>
</evidence>
<dbReference type="InterPro" id="IPR050365">
    <property type="entry name" value="TIM50"/>
</dbReference>
<dbReference type="InterPro" id="IPR023214">
    <property type="entry name" value="HAD_sf"/>
</dbReference>
<keyword evidence="4" id="KW-1185">Reference proteome</keyword>
<protein>
    <recommendedName>
        <fullName evidence="1">Mitochondrial import inner membrane translocase subunit TIM50</fullName>
    </recommendedName>
</protein>
<evidence type="ECO:0000259" key="2">
    <source>
        <dbReference type="PROSITE" id="PS50969"/>
    </source>
</evidence>
<sequence>MVLKAESYSDILKGKMVTKGEEYTELSQLTNVANTASQEASRKRKRRKAKDKCVILNLNDNTSSIQDLPTQMDTIITKSHPEKLIIGSIQILIDYSYLNGIQIMKTHVATSAKKLLILDVNGLLADIVSPPPKDLKSDKNISRRAIFKRPFLDDFLRFCFQRFDVAIWSSRTRKVLDPVVDYLLGDLKKKLLFLWDLSHCTNSSARSLENVHKFIVFKEVKKIWEKIEFYDESNTLLLDDSPYKALLNPKHTGVFPFSYTYKDTNDNSLGPNGDLRVYLEGVGTTENVKTYVEQHPFGQNAIDKRSPRWAFYSKVLKDVS</sequence>
<dbReference type="OrthoDB" id="1711508at2759"/>
<keyword evidence="1" id="KW-0496">Mitochondrion</keyword>
<dbReference type="GO" id="GO:0030150">
    <property type="term" value="P:protein import into mitochondrial matrix"/>
    <property type="evidence" value="ECO:0000318"/>
    <property type="project" value="GO_Central"/>
</dbReference>
<evidence type="ECO:0000313" key="4">
    <source>
        <dbReference type="Proteomes" id="UP000235145"/>
    </source>
</evidence>
<name>A0A9R1W5P8_LACSA</name>
<dbReference type="AlphaFoldDB" id="A0A9R1W5P8"/>
<dbReference type="SMART" id="SM00577">
    <property type="entry name" value="CPDc"/>
    <property type="match status" value="1"/>
</dbReference>
<keyword evidence="1" id="KW-0811">Translocation</keyword>
<accession>A0A9R1W5P8</accession>
<dbReference type="InterPro" id="IPR036412">
    <property type="entry name" value="HAD-like_sf"/>
</dbReference>
<comment type="function">
    <text evidence="1">Essential component of the TIM23 complex, a complex that mediates the translocation of transit peptide-containing proteins across the mitochondrial inner membrane.</text>
</comment>
<dbReference type="PANTHER" id="PTHR12210">
    <property type="entry name" value="DULLARD PROTEIN PHOSPHATASE"/>
    <property type="match status" value="1"/>
</dbReference>
<dbReference type="Gene3D" id="3.40.50.1000">
    <property type="entry name" value="HAD superfamily/HAD-like"/>
    <property type="match status" value="1"/>
</dbReference>
<keyword evidence="1" id="KW-0653">Protein transport</keyword>
<organism evidence="3 4">
    <name type="scientific">Lactuca sativa</name>
    <name type="common">Garden lettuce</name>
    <dbReference type="NCBI Taxonomy" id="4236"/>
    <lineage>
        <taxon>Eukaryota</taxon>
        <taxon>Viridiplantae</taxon>
        <taxon>Streptophyta</taxon>
        <taxon>Embryophyta</taxon>
        <taxon>Tracheophyta</taxon>
        <taxon>Spermatophyta</taxon>
        <taxon>Magnoliopsida</taxon>
        <taxon>eudicotyledons</taxon>
        <taxon>Gunneridae</taxon>
        <taxon>Pentapetalae</taxon>
        <taxon>asterids</taxon>
        <taxon>campanulids</taxon>
        <taxon>Asterales</taxon>
        <taxon>Asteraceae</taxon>
        <taxon>Cichorioideae</taxon>
        <taxon>Cichorieae</taxon>
        <taxon>Lactucinae</taxon>
        <taxon>Lactuca</taxon>
    </lineage>
</organism>
<dbReference type="InterPro" id="IPR004274">
    <property type="entry name" value="FCP1_dom"/>
</dbReference>
<dbReference type="Proteomes" id="UP000235145">
    <property type="component" value="Unassembled WGS sequence"/>
</dbReference>
<keyword evidence="1" id="KW-0809">Transit peptide</keyword>
<dbReference type="Pfam" id="PF03031">
    <property type="entry name" value="NIF"/>
    <property type="match status" value="1"/>
</dbReference>
<dbReference type="GO" id="GO:0005744">
    <property type="term" value="C:TIM23 mitochondrial import inner membrane translocase complex"/>
    <property type="evidence" value="ECO:0000318"/>
    <property type="project" value="GO_Central"/>
</dbReference>
<comment type="subunit">
    <text evidence="1">Component of the TIM23 complex.</text>
</comment>
<feature type="domain" description="FCP1 homology" evidence="2">
    <location>
        <begin position="109"/>
        <end position="282"/>
    </location>
</feature>
<reference evidence="3 4" key="1">
    <citation type="journal article" date="2017" name="Nat. Commun.">
        <title>Genome assembly with in vitro proximity ligation data and whole-genome triplication in lettuce.</title>
        <authorList>
            <person name="Reyes-Chin-Wo S."/>
            <person name="Wang Z."/>
            <person name="Yang X."/>
            <person name="Kozik A."/>
            <person name="Arikit S."/>
            <person name="Song C."/>
            <person name="Xia L."/>
            <person name="Froenicke L."/>
            <person name="Lavelle D.O."/>
            <person name="Truco M.J."/>
            <person name="Xia R."/>
            <person name="Zhu S."/>
            <person name="Xu C."/>
            <person name="Xu H."/>
            <person name="Xu X."/>
            <person name="Cox K."/>
            <person name="Korf I."/>
            <person name="Meyers B.C."/>
            <person name="Michelmore R.W."/>
        </authorList>
    </citation>
    <scope>NUCLEOTIDE SEQUENCE [LARGE SCALE GENOMIC DNA]</scope>
    <source>
        <strain evidence="4">cv. Salinas</strain>
        <tissue evidence="3">Seedlings</tissue>
    </source>
</reference>
<dbReference type="SUPFAM" id="SSF56784">
    <property type="entry name" value="HAD-like"/>
    <property type="match status" value="1"/>
</dbReference>
<dbReference type="PROSITE" id="PS50969">
    <property type="entry name" value="FCP1"/>
    <property type="match status" value="1"/>
</dbReference>
<comment type="subcellular location">
    <subcellularLocation>
        <location evidence="1">Mitochondrion inner membrane</location>
        <topology evidence="1">Single-pass membrane protein</topology>
    </subcellularLocation>
</comment>
<evidence type="ECO:0000313" key="3">
    <source>
        <dbReference type="EMBL" id="KAJ0216656.1"/>
    </source>
</evidence>
<proteinExistence type="inferred from homology"/>
<keyword evidence="1" id="KW-0813">Transport</keyword>